<evidence type="ECO:0000256" key="2">
    <source>
        <dbReference type="ARBA" id="ARBA00022980"/>
    </source>
</evidence>
<gene>
    <name evidence="4" type="ORF">US94_C0001G0014</name>
</gene>
<dbReference type="Proteomes" id="UP000034498">
    <property type="component" value="Unassembled WGS sequence"/>
</dbReference>
<sequence>MSKITKLIGVALRDSLDKSVLINIDYKKIHPMYRKSYIKSQKFLVDTQKDVKKGQIVTIVSTRPISKCKSWKVINIKEAI</sequence>
<proteinExistence type="inferred from homology"/>
<dbReference type="PANTHER" id="PTHR10744">
    <property type="entry name" value="40S RIBOSOMAL PROTEIN S11 FAMILY MEMBER"/>
    <property type="match status" value="1"/>
</dbReference>
<dbReference type="STRING" id="1618336.US94_C0001G0014"/>
<evidence type="ECO:0000256" key="1">
    <source>
        <dbReference type="ARBA" id="ARBA00010254"/>
    </source>
</evidence>
<protein>
    <submittedName>
        <fullName evidence="4">30S ribosomal protein S17</fullName>
    </submittedName>
</protein>
<comment type="similarity">
    <text evidence="1">Belongs to the universal ribosomal protein uS17 family.</text>
</comment>
<evidence type="ECO:0000313" key="4">
    <source>
        <dbReference type="EMBL" id="KKQ74613.1"/>
    </source>
</evidence>
<dbReference type="GO" id="GO:0022627">
    <property type="term" value="C:cytosolic small ribosomal subunit"/>
    <property type="evidence" value="ECO:0007669"/>
    <property type="project" value="TreeGrafter"/>
</dbReference>
<organism evidence="4 5">
    <name type="scientific">Berkelbacteria bacterium GW2011_GWB1_38_5</name>
    <dbReference type="NCBI Taxonomy" id="1618336"/>
    <lineage>
        <taxon>Bacteria</taxon>
        <taxon>Candidatus Berkelbacteria</taxon>
    </lineage>
</organism>
<dbReference type="AlphaFoldDB" id="A0A0G0K4J2"/>
<reference evidence="4 5" key="1">
    <citation type="journal article" date="2015" name="Nature">
        <title>rRNA introns, odd ribosomes, and small enigmatic genomes across a large radiation of phyla.</title>
        <authorList>
            <person name="Brown C.T."/>
            <person name="Hug L.A."/>
            <person name="Thomas B.C."/>
            <person name="Sharon I."/>
            <person name="Castelle C.J."/>
            <person name="Singh A."/>
            <person name="Wilkins M.J."/>
            <person name="Williams K.H."/>
            <person name="Banfield J.F."/>
        </authorList>
    </citation>
    <scope>NUCLEOTIDE SEQUENCE [LARGE SCALE GENOMIC DNA]</scope>
</reference>
<evidence type="ECO:0000256" key="3">
    <source>
        <dbReference type="ARBA" id="ARBA00023274"/>
    </source>
</evidence>
<dbReference type="GO" id="GO:0006412">
    <property type="term" value="P:translation"/>
    <property type="evidence" value="ECO:0007669"/>
    <property type="project" value="InterPro"/>
</dbReference>
<dbReference type="Pfam" id="PF00366">
    <property type="entry name" value="Ribosomal_S17"/>
    <property type="match status" value="1"/>
</dbReference>
<name>A0A0G0K4J2_9BACT</name>
<dbReference type="InterPro" id="IPR000266">
    <property type="entry name" value="Ribosomal_uS17"/>
</dbReference>
<keyword evidence="2 4" id="KW-0689">Ribosomal protein</keyword>
<keyword evidence="3" id="KW-0687">Ribonucleoprotein</keyword>
<accession>A0A0G0K4J2</accession>
<dbReference type="GO" id="GO:0003735">
    <property type="term" value="F:structural constituent of ribosome"/>
    <property type="evidence" value="ECO:0007669"/>
    <property type="project" value="InterPro"/>
</dbReference>
<dbReference type="Gene3D" id="2.40.50.140">
    <property type="entry name" value="Nucleic acid-binding proteins"/>
    <property type="match status" value="1"/>
</dbReference>
<dbReference type="SUPFAM" id="SSF50249">
    <property type="entry name" value="Nucleic acid-binding proteins"/>
    <property type="match status" value="1"/>
</dbReference>
<dbReference type="CDD" id="cd00364">
    <property type="entry name" value="Ribosomal_uS17"/>
    <property type="match status" value="1"/>
</dbReference>
<dbReference type="InterPro" id="IPR012340">
    <property type="entry name" value="NA-bd_OB-fold"/>
</dbReference>
<evidence type="ECO:0000313" key="5">
    <source>
        <dbReference type="Proteomes" id="UP000034498"/>
    </source>
</evidence>
<dbReference type="PANTHER" id="PTHR10744:SF1">
    <property type="entry name" value="SMALL RIBOSOMAL SUBUNIT PROTEIN US17M"/>
    <property type="match status" value="1"/>
</dbReference>
<dbReference type="PRINTS" id="PR00973">
    <property type="entry name" value="RIBOSOMALS17"/>
</dbReference>
<dbReference type="EMBL" id="LBUX01000001">
    <property type="protein sequence ID" value="KKQ74613.1"/>
    <property type="molecule type" value="Genomic_DNA"/>
</dbReference>
<comment type="caution">
    <text evidence="4">The sequence shown here is derived from an EMBL/GenBank/DDBJ whole genome shotgun (WGS) entry which is preliminary data.</text>
</comment>